<protein>
    <submittedName>
        <fullName evidence="2">Uncharacterized protein</fullName>
    </submittedName>
</protein>
<feature type="transmembrane region" description="Helical" evidence="1">
    <location>
        <begin position="36"/>
        <end position="61"/>
    </location>
</feature>
<keyword evidence="1" id="KW-1133">Transmembrane helix</keyword>
<keyword evidence="1" id="KW-0472">Membrane</keyword>
<name>A0AAD5XP65_9FUNG</name>
<evidence type="ECO:0000313" key="3">
    <source>
        <dbReference type="Proteomes" id="UP001212152"/>
    </source>
</evidence>
<keyword evidence="1" id="KW-0812">Transmembrane</keyword>
<comment type="caution">
    <text evidence="2">The sequence shown here is derived from an EMBL/GenBank/DDBJ whole genome shotgun (WGS) entry which is preliminary data.</text>
</comment>
<dbReference type="EMBL" id="JADGJQ010000090">
    <property type="protein sequence ID" value="KAJ3170940.1"/>
    <property type="molecule type" value="Genomic_DNA"/>
</dbReference>
<organism evidence="2 3">
    <name type="scientific">Geranomyces variabilis</name>
    <dbReference type="NCBI Taxonomy" id="109894"/>
    <lineage>
        <taxon>Eukaryota</taxon>
        <taxon>Fungi</taxon>
        <taxon>Fungi incertae sedis</taxon>
        <taxon>Chytridiomycota</taxon>
        <taxon>Chytridiomycota incertae sedis</taxon>
        <taxon>Chytridiomycetes</taxon>
        <taxon>Spizellomycetales</taxon>
        <taxon>Powellomycetaceae</taxon>
        <taxon>Geranomyces</taxon>
    </lineage>
</organism>
<accession>A0AAD5XP65</accession>
<reference evidence="2" key="1">
    <citation type="submission" date="2020-05" db="EMBL/GenBank/DDBJ databases">
        <title>Phylogenomic resolution of chytrid fungi.</title>
        <authorList>
            <person name="Stajich J.E."/>
            <person name="Amses K."/>
            <person name="Simmons R."/>
            <person name="Seto K."/>
            <person name="Myers J."/>
            <person name="Bonds A."/>
            <person name="Quandt C.A."/>
            <person name="Barry K."/>
            <person name="Liu P."/>
            <person name="Grigoriev I."/>
            <person name="Longcore J.E."/>
            <person name="James T.Y."/>
        </authorList>
    </citation>
    <scope>NUCLEOTIDE SEQUENCE</scope>
    <source>
        <strain evidence="2">JEL0379</strain>
    </source>
</reference>
<evidence type="ECO:0000256" key="1">
    <source>
        <dbReference type="SAM" id="Phobius"/>
    </source>
</evidence>
<keyword evidence="3" id="KW-1185">Reference proteome</keyword>
<feature type="transmembrane region" description="Helical" evidence="1">
    <location>
        <begin position="81"/>
        <end position="105"/>
    </location>
</feature>
<proteinExistence type="predicted"/>
<dbReference type="Proteomes" id="UP001212152">
    <property type="component" value="Unassembled WGS sequence"/>
</dbReference>
<gene>
    <name evidence="2" type="ORF">HDU87_008642</name>
</gene>
<evidence type="ECO:0000313" key="2">
    <source>
        <dbReference type="EMBL" id="KAJ3170940.1"/>
    </source>
</evidence>
<sequence length="176" mass="19680">MSLATLRLESYFSSYGRFRLRDDLDDKVGRRVWPRAYFWGTTAVLLVAWITFNLVTKFFFFCQAAVDNLGQPTGAKICENPAGFLAPIFGSIFILVASLIISIIAKHAQLANARTAAEDAVIELNRTAPPGGPFVWHYGEEVEITRYYRRGRQRVIHQNHGIDGHPVVQLLAAAGK</sequence>
<dbReference type="AlphaFoldDB" id="A0AAD5XP65"/>